<evidence type="ECO:0000313" key="1">
    <source>
        <dbReference type="EMBL" id="ALL41179.1"/>
    </source>
</evidence>
<dbReference type="AlphaFoldDB" id="A0A0S1MK00"/>
<reference evidence="1" key="1">
    <citation type="submission" date="2015-07" db="EMBL/GenBank/DDBJ databases">
        <title>Elucidating the P. pachyrhizi secretome and potential effectors.</title>
        <authorList>
            <person name="de Carvalho M.C.C.G."/>
            <person name="Nascimento L.C."/>
            <person name="Darben L.M."/>
            <person name="Polizel-Podanosqui A.M."/>
            <person name="Lopes-Caitar V.S."/>
            <person name="Rocha C.S."/>
            <person name="Qi M."/>
            <person name="Carazolle M."/>
            <person name="Kuwahara M.K."/>
            <person name="Pereira G.A.G."/>
            <person name="Abdelnoor R.V."/>
            <person name="Whitham S.A."/>
            <person name="Marcelino-Guimaraes F.C."/>
        </authorList>
    </citation>
    <scope>NUCLEOTIDE SEQUENCE</scope>
</reference>
<organism evidence="1">
    <name type="scientific">Phakopsora pachyrhizi</name>
    <name type="common">Asian soybean rust disease fungus</name>
    <dbReference type="NCBI Taxonomy" id="170000"/>
    <lineage>
        <taxon>Eukaryota</taxon>
        <taxon>Fungi</taxon>
        <taxon>Dikarya</taxon>
        <taxon>Basidiomycota</taxon>
        <taxon>Pucciniomycotina</taxon>
        <taxon>Pucciniomycetes</taxon>
        <taxon>Pucciniales</taxon>
        <taxon>Phakopsoraceae</taxon>
        <taxon>Phakopsora</taxon>
    </lineage>
</organism>
<proteinExistence type="evidence at transcript level"/>
<dbReference type="EMBL" id="KT247090">
    <property type="protein sequence ID" value="ALL41179.1"/>
    <property type="molecule type" value="mRNA"/>
</dbReference>
<protein>
    <submittedName>
        <fullName evidence="1">Uncharacterized protein</fullName>
    </submittedName>
</protein>
<accession>A0A0S1MK00</accession>
<sequence length="160" mass="18238">MQSNICLNFWRSTYVTRQLFLGWIFLLLWINLSLKFCQAIPTVVLEGSCVGTIHVDSDSSNTLSLIRDVHQAFYTDNSHSQYHGIASRSFENVARELCMIVFGSPLWRVTTCLDMKDDEANSKCLKLAVDLNKRSEEEPVKIAATWNRGFNLILTTLENS</sequence>
<name>A0A0S1MK00_PHAPC</name>